<dbReference type="SUPFAM" id="SSF53474">
    <property type="entry name" value="alpha/beta-Hydrolases"/>
    <property type="match status" value="1"/>
</dbReference>
<dbReference type="PANTHER" id="PTHR43194:SF2">
    <property type="entry name" value="PEROXISOMAL MEMBRANE PROTEIN LPX1"/>
    <property type="match status" value="1"/>
</dbReference>
<dbReference type="Proteomes" id="UP000199073">
    <property type="component" value="Unassembled WGS sequence"/>
</dbReference>
<sequence length="270" mass="30817">MHYLDEGSGPVVVMVHGNPTWSFYYRHLVQALKATHRVIVPDHIGCGLSDKPQDYNYTLSQHIKNLNCLLDHLGIEKFSLMVHDWGGAIGMGVAVGRVADIDKIVVLNTAAFRSTRIPLRIRVCKLPVIGEILVRLFNGFAWPATFMAVNKKMLPAVAKAYISPYDNWANRIAIHRFVADIPLAPDHPSYKTLTEIELGLKSLEQAQTEMMIVWGGRDFCFNDYFYQEWKQRFPSAQHHYFQDGGHYVLEDKKDEVEPLVLSFFTQRVSP</sequence>
<gene>
    <name evidence="2" type="ORF">SAMN05660330_01642</name>
</gene>
<accession>A0A1H0PFS2</accession>
<name>A0A1H0PFS2_9BACT</name>
<evidence type="ECO:0000259" key="1">
    <source>
        <dbReference type="Pfam" id="PF00561"/>
    </source>
</evidence>
<organism evidence="2 3">
    <name type="scientific">Desulforhopalus singaporensis</name>
    <dbReference type="NCBI Taxonomy" id="91360"/>
    <lineage>
        <taxon>Bacteria</taxon>
        <taxon>Pseudomonadati</taxon>
        <taxon>Thermodesulfobacteriota</taxon>
        <taxon>Desulfobulbia</taxon>
        <taxon>Desulfobulbales</taxon>
        <taxon>Desulfocapsaceae</taxon>
        <taxon>Desulforhopalus</taxon>
    </lineage>
</organism>
<evidence type="ECO:0000313" key="3">
    <source>
        <dbReference type="Proteomes" id="UP000199073"/>
    </source>
</evidence>
<dbReference type="EMBL" id="FNJI01000009">
    <property type="protein sequence ID" value="SDP03529.1"/>
    <property type="molecule type" value="Genomic_DNA"/>
</dbReference>
<dbReference type="Gene3D" id="3.40.50.1820">
    <property type="entry name" value="alpha/beta hydrolase"/>
    <property type="match status" value="1"/>
</dbReference>
<evidence type="ECO:0000313" key="2">
    <source>
        <dbReference type="EMBL" id="SDP03529.1"/>
    </source>
</evidence>
<dbReference type="PANTHER" id="PTHR43194">
    <property type="entry name" value="HYDROLASE ALPHA/BETA FOLD FAMILY"/>
    <property type="match status" value="1"/>
</dbReference>
<dbReference type="Pfam" id="PF00561">
    <property type="entry name" value="Abhydrolase_1"/>
    <property type="match status" value="1"/>
</dbReference>
<dbReference type="GO" id="GO:0003824">
    <property type="term" value="F:catalytic activity"/>
    <property type="evidence" value="ECO:0007669"/>
    <property type="project" value="InterPro"/>
</dbReference>
<dbReference type="InterPro" id="IPR029058">
    <property type="entry name" value="AB_hydrolase_fold"/>
</dbReference>
<dbReference type="InterPro" id="IPR000073">
    <property type="entry name" value="AB_hydrolase_1"/>
</dbReference>
<dbReference type="OrthoDB" id="9804723at2"/>
<dbReference type="STRING" id="91360.SAMN05660330_01642"/>
<protein>
    <submittedName>
        <fullName evidence="2">Haloalkane dehalogenase</fullName>
    </submittedName>
</protein>
<reference evidence="2 3" key="1">
    <citation type="submission" date="2016-10" db="EMBL/GenBank/DDBJ databases">
        <authorList>
            <person name="de Groot N.N."/>
        </authorList>
    </citation>
    <scope>NUCLEOTIDE SEQUENCE [LARGE SCALE GENOMIC DNA]</scope>
    <source>
        <strain evidence="2 3">DSM 12130</strain>
    </source>
</reference>
<keyword evidence="3" id="KW-1185">Reference proteome</keyword>
<dbReference type="AlphaFoldDB" id="A0A1H0PFS2"/>
<proteinExistence type="predicted"/>
<dbReference type="InterPro" id="IPR000639">
    <property type="entry name" value="Epox_hydrolase-like"/>
</dbReference>
<feature type="domain" description="AB hydrolase-1" evidence="1">
    <location>
        <begin position="10"/>
        <end position="252"/>
    </location>
</feature>
<dbReference type="PRINTS" id="PR00412">
    <property type="entry name" value="EPOXHYDRLASE"/>
</dbReference>
<dbReference type="InterPro" id="IPR050228">
    <property type="entry name" value="Carboxylesterase_BioH"/>
</dbReference>